<evidence type="ECO:0000313" key="2">
    <source>
        <dbReference type="EMBL" id="PLT46148.1"/>
    </source>
</evidence>
<evidence type="ECO:0000313" key="3">
    <source>
        <dbReference type="Proteomes" id="UP000234789"/>
    </source>
</evidence>
<accession>A0A2N5N738</accession>
<sequence length="39" mass="4457">MYEEIKAIMRLGPFLRDRSGFGGGTRRRQGNKKESEATL</sequence>
<name>A0A2N5N738_9BACL</name>
<dbReference type="AlphaFoldDB" id="A0A2N5N738"/>
<protein>
    <submittedName>
        <fullName evidence="2">Uncharacterized protein</fullName>
    </submittedName>
</protein>
<dbReference type="EMBL" id="NFEZ01000004">
    <property type="protein sequence ID" value="PLT46148.1"/>
    <property type="molecule type" value="Genomic_DNA"/>
</dbReference>
<gene>
    <name evidence="2" type="ORF">B8V81_4579</name>
</gene>
<dbReference type="Proteomes" id="UP000234789">
    <property type="component" value="Unassembled WGS sequence"/>
</dbReference>
<feature type="region of interest" description="Disordered" evidence="1">
    <location>
        <begin position="16"/>
        <end position="39"/>
    </location>
</feature>
<reference evidence="2 3" key="1">
    <citation type="submission" date="2017-05" db="EMBL/GenBank/DDBJ databases">
        <title>Functional genome analysis of Paenibacillus pasadenensis strain R16: insights on endophytic life style and antifungal activity.</title>
        <authorList>
            <person name="Passera A."/>
            <person name="Marcolungo L."/>
            <person name="Casati P."/>
            <person name="Brasca M."/>
            <person name="Quaglino F."/>
            <person name="Delledonne M."/>
        </authorList>
    </citation>
    <scope>NUCLEOTIDE SEQUENCE [LARGE SCALE GENOMIC DNA]</scope>
    <source>
        <strain evidence="2 3">R16</strain>
    </source>
</reference>
<evidence type="ECO:0000256" key="1">
    <source>
        <dbReference type="SAM" id="MobiDB-lite"/>
    </source>
</evidence>
<keyword evidence="3" id="KW-1185">Reference proteome</keyword>
<proteinExistence type="predicted"/>
<organism evidence="2 3">
    <name type="scientific">Paenibacillus pasadenensis</name>
    <dbReference type="NCBI Taxonomy" id="217090"/>
    <lineage>
        <taxon>Bacteria</taxon>
        <taxon>Bacillati</taxon>
        <taxon>Bacillota</taxon>
        <taxon>Bacilli</taxon>
        <taxon>Bacillales</taxon>
        <taxon>Paenibacillaceae</taxon>
        <taxon>Paenibacillus</taxon>
    </lineage>
</organism>
<comment type="caution">
    <text evidence="2">The sequence shown here is derived from an EMBL/GenBank/DDBJ whole genome shotgun (WGS) entry which is preliminary data.</text>
</comment>